<dbReference type="AlphaFoldDB" id="A0AAN6I455"/>
<dbReference type="EMBL" id="JAHLVD010000006">
    <property type="protein sequence ID" value="KAG7849600.1"/>
    <property type="molecule type" value="Genomic_DNA"/>
</dbReference>
<protein>
    <submittedName>
        <fullName evidence="1">Uncharacterized protein</fullName>
    </submittedName>
</protein>
<proteinExistence type="predicted"/>
<evidence type="ECO:0000313" key="1">
    <source>
        <dbReference type="EMBL" id="KAG7817227.1"/>
    </source>
</evidence>
<dbReference type="GeneID" id="66128013"/>
<comment type="caution">
    <text evidence="1">The sequence shown here is derived from an EMBL/GenBank/DDBJ whole genome shotgun (WGS) entry which is preliminary data.</text>
</comment>
<dbReference type="Proteomes" id="UP001197328">
    <property type="component" value="Unassembled WGS sequence"/>
</dbReference>
<sequence length="110" mass="12238">MPANRNHFKLPPTQAPGKHACSWCEECTYFSAQTRNKTDSKSARLRDGQHKQVQKLPGLHYRGPGVRAGRREMARRVFPVLEVRQGARSQLELPDAGNGLAGVFGMLVLV</sequence>
<dbReference type="EMBL" id="JAHLUX010000008">
    <property type="protein sequence ID" value="KAG7817227.1"/>
    <property type="molecule type" value="Genomic_DNA"/>
</dbReference>
<evidence type="ECO:0000313" key="2">
    <source>
        <dbReference type="EMBL" id="KAG7849600.1"/>
    </source>
</evidence>
<dbReference type="Proteomes" id="UP001196530">
    <property type="component" value="Unassembled WGS sequence"/>
</dbReference>
<gene>
    <name evidence="1" type="ORF">KL928_003962</name>
    <name evidence="2" type="ORF">KL940_002630</name>
</gene>
<evidence type="ECO:0000313" key="4">
    <source>
        <dbReference type="Proteomes" id="UP001197328"/>
    </source>
</evidence>
<accession>A0AAN6I455</accession>
<dbReference type="RefSeq" id="XP_043058656.1">
    <property type="nucleotide sequence ID" value="XM_043204607.1"/>
</dbReference>
<name>A0AAN6I455_PICAN</name>
<evidence type="ECO:0000313" key="3">
    <source>
        <dbReference type="Proteomes" id="UP001196530"/>
    </source>
</evidence>
<reference evidence="1 4" key="1">
    <citation type="journal article" date="2021" name="G3 (Bethesda)">
        <title>Genomic diversity, chromosomal rearrangements, and interspecies hybridization in the ogataea polymorpha species complex.</title>
        <authorList>
            <person name="Hanson S.J."/>
            <person name="Cinneide E.O."/>
            <person name="Salzberg L.I."/>
            <person name="Wolfe K.H."/>
            <person name="McGowan J."/>
            <person name="Fitzpatrick D.A."/>
            <person name="Matlin K."/>
        </authorList>
    </citation>
    <scope>NUCLEOTIDE SEQUENCE</scope>
    <source>
        <strain evidence="2">51-138</strain>
        <strain evidence="1">61-244</strain>
    </source>
</reference>
<organism evidence="1 3">
    <name type="scientific">Pichia angusta</name>
    <name type="common">Yeast</name>
    <name type="synonym">Hansenula polymorpha</name>
    <dbReference type="NCBI Taxonomy" id="870730"/>
    <lineage>
        <taxon>Eukaryota</taxon>
        <taxon>Fungi</taxon>
        <taxon>Dikarya</taxon>
        <taxon>Ascomycota</taxon>
        <taxon>Saccharomycotina</taxon>
        <taxon>Pichiomycetes</taxon>
        <taxon>Pichiales</taxon>
        <taxon>Pichiaceae</taxon>
        <taxon>Ogataea</taxon>
    </lineage>
</organism>
<keyword evidence="4" id="KW-1185">Reference proteome</keyword>